<feature type="transmembrane region" description="Helical" evidence="12">
    <location>
        <begin position="203"/>
        <end position="227"/>
    </location>
</feature>
<accession>A0A1S3HMW7</accession>
<dbReference type="GO" id="GO:0043410">
    <property type="term" value="P:positive regulation of MAPK cascade"/>
    <property type="evidence" value="ECO:0007669"/>
    <property type="project" value="TreeGrafter"/>
</dbReference>
<dbReference type="InParanoid" id="A0A1S3HMW7"/>
<comment type="similarity">
    <text evidence="11">Belongs to the G-protein coupled receptor 1 family.</text>
</comment>
<reference evidence="15" key="1">
    <citation type="submission" date="2025-08" db="UniProtKB">
        <authorList>
            <consortium name="RefSeq"/>
        </authorList>
    </citation>
    <scope>IDENTIFICATION</scope>
    <source>
        <tissue evidence="15">Gonads</tissue>
    </source>
</reference>
<evidence type="ECO:0000256" key="7">
    <source>
        <dbReference type="ARBA" id="ARBA00023157"/>
    </source>
</evidence>
<gene>
    <name evidence="15" type="primary">LOC106156592</name>
</gene>
<evidence type="ECO:0000256" key="8">
    <source>
        <dbReference type="ARBA" id="ARBA00023170"/>
    </source>
</evidence>
<dbReference type="PROSITE" id="PS00237">
    <property type="entry name" value="G_PROTEIN_RECEP_F1_1"/>
    <property type="match status" value="1"/>
</dbReference>
<proteinExistence type="inferred from homology"/>
<keyword evidence="8 11" id="KW-0675">Receptor</keyword>
<dbReference type="GeneID" id="106156592"/>
<evidence type="ECO:0000256" key="3">
    <source>
        <dbReference type="ARBA" id="ARBA00022692"/>
    </source>
</evidence>
<keyword evidence="14" id="KW-1185">Reference proteome</keyword>
<dbReference type="GO" id="GO:0005886">
    <property type="term" value="C:plasma membrane"/>
    <property type="evidence" value="ECO:0007669"/>
    <property type="project" value="UniProtKB-SubCell"/>
</dbReference>
<dbReference type="PANTHER" id="PTHR24248:SF200">
    <property type="entry name" value="5-HYDROXYTRYPTAMINE RECEPTOR 1B-LIKE ISOFORM X1"/>
    <property type="match status" value="1"/>
</dbReference>
<dbReference type="PROSITE" id="PS50262">
    <property type="entry name" value="G_PROTEIN_RECEP_F1_2"/>
    <property type="match status" value="1"/>
</dbReference>
<evidence type="ECO:0000313" key="15">
    <source>
        <dbReference type="RefSeq" id="XP_013387367.2"/>
    </source>
</evidence>
<feature type="transmembrane region" description="Helical" evidence="12">
    <location>
        <begin position="159"/>
        <end position="183"/>
    </location>
</feature>
<dbReference type="InterPro" id="IPR002231">
    <property type="entry name" value="5HT_rcpt"/>
</dbReference>
<keyword evidence="2" id="KW-1003">Cell membrane</keyword>
<dbReference type="SUPFAM" id="SSF81321">
    <property type="entry name" value="Family A G protein-coupled receptor-like"/>
    <property type="match status" value="1"/>
</dbReference>
<feature type="transmembrane region" description="Helical" evidence="12">
    <location>
        <begin position="118"/>
        <end position="139"/>
    </location>
</feature>
<comment type="subcellular location">
    <subcellularLocation>
        <location evidence="1">Cell membrane</location>
        <topology evidence="1">Multi-pass membrane protein</topology>
    </subcellularLocation>
</comment>
<name>A0A1S3HMW7_LINAN</name>
<sequence length="502" mass="55977">MDTSPSFSEFLSDSVIANNTVPSPFQMFSNSSASHSYGVSGHLTRMEKVDYFDNGQLQDNCTGSLHDHGLCDQVEDKTMGAADVFLIIVLSSMILVTLIGNALVLLSVLLIRKMRTPAHGLIASLATADFLVAVLVMPISLFREITKTWSLGQTVCDMWITFDIFLCTASMWNVCIIGLDRYWKITKDTHYTNGRLFLPHADLYIMVVIAWVMAAVISTAPLLGWVVGFEKSNPTVCMISQDYSYTIFSTFGAFYIPGIAIIVIYVRIYKFAIQRLKKRAKTSGRSTGGLVGDSLRSNPDGDPAEIEPALAIVVDPAPCVACSPCKVTRTKSSSSSTGSRYRERPERLRRSTIMLGVIIGCFEICWLPFFLVATITPFCKECHVPYTLRSVVLWLGYFNSLCNPIIYAVWNKEFRNAFKQLTECNISNKMKAYETTYISDRKRSRRLSSLPSNRYLGPPSCRMERSYAGCRLEVSNINCGDSTKASNVRFSNSLRAEISAIH</sequence>
<keyword evidence="3 11" id="KW-0812">Transmembrane</keyword>
<keyword evidence="10 11" id="KW-0807">Transducer</keyword>
<evidence type="ECO:0000256" key="2">
    <source>
        <dbReference type="ARBA" id="ARBA00022475"/>
    </source>
</evidence>
<feature type="transmembrane region" description="Helical" evidence="12">
    <location>
        <begin position="84"/>
        <end position="111"/>
    </location>
</feature>
<evidence type="ECO:0000256" key="5">
    <source>
        <dbReference type="ARBA" id="ARBA00023040"/>
    </source>
</evidence>
<dbReference type="InterPro" id="IPR000276">
    <property type="entry name" value="GPCR_Rhodpsn"/>
</dbReference>
<dbReference type="InterPro" id="IPR017452">
    <property type="entry name" value="GPCR_Rhodpsn_7TM"/>
</dbReference>
<keyword evidence="5 11" id="KW-0297">G-protein coupled receptor</keyword>
<evidence type="ECO:0000256" key="4">
    <source>
        <dbReference type="ARBA" id="ARBA00022989"/>
    </source>
</evidence>
<feature type="transmembrane region" description="Helical" evidence="12">
    <location>
        <begin position="352"/>
        <end position="371"/>
    </location>
</feature>
<feature type="transmembrane region" description="Helical" evidence="12">
    <location>
        <begin position="391"/>
        <end position="410"/>
    </location>
</feature>
<dbReference type="Gene3D" id="1.20.1070.10">
    <property type="entry name" value="Rhodopsin 7-helix transmembrane proteins"/>
    <property type="match status" value="1"/>
</dbReference>
<dbReference type="GO" id="GO:0004993">
    <property type="term" value="F:G protein-coupled serotonin receptor activity"/>
    <property type="evidence" value="ECO:0007669"/>
    <property type="project" value="InterPro"/>
</dbReference>
<keyword evidence="9" id="KW-0325">Glycoprotein</keyword>
<protein>
    <submittedName>
        <fullName evidence="15">LOW QUALITY PROTEIN: 5-hydroxytryptamine receptor 1D-like</fullName>
    </submittedName>
</protein>
<dbReference type="Proteomes" id="UP000085678">
    <property type="component" value="Unplaced"/>
</dbReference>
<feature type="domain" description="G-protein coupled receptors family 1 profile" evidence="13">
    <location>
        <begin position="100"/>
        <end position="407"/>
    </location>
</feature>
<dbReference type="AlphaFoldDB" id="A0A1S3HMW7"/>
<organism evidence="14 15">
    <name type="scientific">Lingula anatina</name>
    <name type="common">Brachiopod</name>
    <name type="synonym">Lingula unguis</name>
    <dbReference type="NCBI Taxonomy" id="7574"/>
    <lineage>
        <taxon>Eukaryota</taxon>
        <taxon>Metazoa</taxon>
        <taxon>Spiralia</taxon>
        <taxon>Lophotrochozoa</taxon>
        <taxon>Brachiopoda</taxon>
        <taxon>Linguliformea</taxon>
        <taxon>Lingulata</taxon>
        <taxon>Lingulida</taxon>
        <taxon>Linguloidea</taxon>
        <taxon>Lingulidae</taxon>
        <taxon>Lingula</taxon>
    </lineage>
</organism>
<dbReference type="STRING" id="7574.A0A1S3HMW7"/>
<evidence type="ECO:0000256" key="11">
    <source>
        <dbReference type="RuleBase" id="RU000688"/>
    </source>
</evidence>
<evidence type="ECO:0000256" key="9">
    <source>
        <dbReference type="ARBA" id="ARBA00023180"/>
    </source>
</evidence>
<evidence type="ECO:0000256" key="12">
    <source>
        <dbReference type="SAM" id="Phobius"/>
    </source>
</evidence>
<dbReference type="RefSeq" id="XP_013387367.2">
    <property type="nucleotide sequence ID" value="XM_013531913.2"/>
</dbReference>
<dbReference type="Pfam" id="PF00001">
    <property type="entry name" value="7tm_1"/>
    <property type="match status" value="1"/>
</dbReference>
<keyword evidence="7" id="KW-1015">Disulfide bond</keyword>
<dbReference type="PRINTS" id="PR01101">
    <property type="entry name" value="5HTRECEPTOR"/>
</dbReference>
<keyword evidence="6 12" id="KW-0472">Membrane</keyword>
<dbReference type="GO" id="GO:0071880">
    <property type="term" value="P:adenylate cyclase-activating adrenergic receptor signaling pathway"/>
    <property type="evidence" value="ECO:0007669"/>
    <property type="project" value="TreeGrafter"/>
</dbReference>
<evidence type="ECO:0000256" key="1">
    <source>
        <dbReference type="ARBA" id="ARBA00004651"/>
    </source>
</evidence>
<dbReference type="PRINTS" id="PR00237">
    <property type="entry name" value="GPCRRHODOPSN"/>
</dbReference>
<keyword evidence="4 12" id="KW-1133">Transmembrane helix</keyword>
<evidence type="ECO:0000256" key="6">
    <source>
        <dbReference type="ARBA" id="ARBA00023136"/>
    </source>
</evidence>
<evidence type="ECO:0000313" key="14">
    <source>
        <dbReference type="Proteomes" id="UP000085678"/>
    </source>
</evidence>
<dbReference type="OrthoDB" id="5955450at2759"/>
<dbReference type="PANTHER" id="PTHR24248">
    <property type="entry name" value="ADRENERGIC RECEPTOR-RELATED G-PROTEIN COUPLED RECEPTOR"/>
    <property type="match status" value="1"/>
</dbReference>
<feature type="transmembrane region" description="Helical" evidence="12">
    <location>
        <begin position="247"/>
        <end position="269"/>
    </location>
</feature>
<evidence type="ECO:0000259" key="13">
    <source>
        <dbReference type="PROSITE" id="PS50262"/>
    </source>
</evidence>
<dbReference type="KEGG" id="lak:106156592"/>
<dbReference type="SMART" id="SM01381">
    <property type="entry name" value="7TM_GPCR_Srsx"/>
    <property type="match status" value="1"/>
</dbReference>
<evidence type="ECO:0000256" key="10">
    <source>
        <dbReference type="ARBA" id="ARBA00023224"/>
    </source>
</evidence>